<evidence type="ECO:0000256" key="2">
    <source>
        <dbReference type="ARBA" id="ARBA00022737"/>
    </source>
</evidence>
<dbReference type="InterPro" id="IPR001258">
    <property type="entry name" value="NHL_repeat"/>
</dbReference>
<dbReference type="Gene3D" id="2.120.10.30">
    <property type="entry name" value="TolB, C-terminal domain"/>
    <property type="match status" value="1"/>
</dbReference>
<dbReference type="AlphaFoldDB" id="A0A382Q4G9"/>
<reference evidence="5" key="1">
    <citation type="submission" date="2018-05" db="EMBL/GenBank/DDBJ databases">
        <authorList>
            <person name="Lanie J.A."/>
            <person name="Ng W.-L."/>
            <person name="Kazmierczak K.M."/>
            <person name="Andrzejewski T.M."/>
            <person name="Davidsen T.M."/>
            <person name="Wayne K.J."/>
            <person name="Tettelin H."/>
            <person name="Glass J.I."/>
            <person name="Rusch D."/>
            <person name="Podicherti R."/>
            <person name="Tsui H.-C.T."/>
            <person name="Winkler M.E."/>
        </authorList>
    </citation>
    <scope>NUCLEOTIDE SEQUENCE</scope>
</reference>
<dbReference type="CDD" id="cd14958">
    <property type="entry name" value="NHL_PAL_like"/>
    <property type="match status" value="1"/>
</dbReference>
<dbReference type="Pfam" id="PF01436">
    <property type="entry name" value="NHL"/>
    <property type="match status" value="2"/>
</dbReference>
<name>A0A382Q4G9_9ZZZZ</name>
<dbReference type="PANTHER" id="PTHR10680:SF38">
    <property type="entry name" value="BLL1368 PROTEIN"/>
    <property type="match status" value="1"/>
</dbReference>
<dbReference type="EMBL" id="UINC01111909">
    <property type="protein sequence ID" value="SVC80474.1"/>
    <property type="molecule type" value="Genomic_DNA"/>
</dbReference>
<feature type="non-terminal residue" evidence="5">
    <location>
        <position position="245"/>
    </location>
</feature>
<evidence type="ECO:0008006" key="6">
    <source>
        <dbReference type="Google" id="ProtNLM"/>
    </source>
</evidence>
<proteinExistence type="predicted"/>
<organism evidence="5">
    <name type="scientific">marine metagenome</name>
    <dbReference type="NCBI Taxonomy" id="408172"/>
    <lineage>
        <taxon>unclassified sequences</taxon>
        <taxon>metagenomes</taxon>
        <taxon>ecological metagenomes</taxon>
    </lineage>
</organism>
<evidence type="ECO:0000256" key="4">
    <source>
        <dbReference type="SAM" id="MobiDB-lite"/>
    </source>
</evidence>
<evidence type="ECO:0000256" key="3">
    <source>
        <dbReference type="ARBA" id="ARBA00023180"/>
    </source>
</evidence>
<evidence type="ECO:0000313" key="5">
    <source>
        <dbReference type="EMBL" id="SVC80474.1"/>
    </source>
</evidence>
<dbReference type="InterPro" id="IPR011042">
    <property type="entry name" value="6-blade_b-propeller_TolB-like"/>
</dbReference>
<dbReference type="PANTHER" id="PTHR10680">
    <property type="entry name" value="PEPTIDYL-GLYCINE ALPHA-AMIDATING MONOOXYGENASE"/>
    <property type="match status" value="1"/>
</dbReference>
<keyword evidence="3" id="KW-0325">Glycoprotein</keyword>
<dbReference type="SUPFAM" id="SSF101898">
    <property type="entry name" value="NHL repeat"/>
    <property type="match status" value="1"/>
</dbReference>
<protein>
    <recommendedName>
        <fullName evidence="6">SMP-30/Gluconolactonase/LRE-like region domain-containing protein</fullName>
    </recommendedName>
</protein>
<accession>A0A382Q4G9</accession>
<keyword evidence="1" id="KW-0732">Signal</keyword>
<keyword evidence="2" id="KW-0677">Repeat</keyword>
<feature type="region of interest" description="Disordered" evidence="4">
    <location>
        <begin position="225"/>
        <end position="245"/>
    </location>
</feature>
<sequence>MNLDLVEVPAVATDSQDRVYVFNRGESPVAVFTPEGDFIGSWGEDVIKRAHGITIGPDDAVYCVDDLDHTVKKFSTDGELLLTLGTSGCFSDTGATSVDYREIRRAGPPFNFPTNLAISPSGDLYVSDGYGNARIHRFSADGELLFSWGEPGDGPGQFHVPHGIAVDENGKVYVADRENDRIQIFEPDGRYATEWKDLARPCEVFIDGDFIVYVAELGYRSGMWPGTSSPTPSATGGRMRVFDAR</sequence>
<evidence type="ECO:0000256" key="1">
    <source>
        <dbReference type="ARBA" id="ARBA00022729"/>
    </source>
</evidence>
<dbReference type="PROSITE" id="PS51125">
    <property type="entry name" value="NHL"/>
    <property type="match status" value="2"/>
</dbReference>
<gene>
    <name evidence="5" type="ORF">METZ01_LOCUS333328</name>
</gene>